<comment type="pathway">
    <text evidence="1">Lipid metabolism; fatty acid biosynthesis.</text>
</comment>
<evidence type="ECO:0000256" key="3">
    <source>
        <dbReference type="ARBA" id="ARBA00022679"/>
    </source>
</evidence>
<dbReference type="InterPro" id="IPR018201">
    <property type="entry name" value="Ketoacyl_synth_AS"/>
</dbReference>
<dbReference type="PROSITE" id="PS52004">
    <property type="entry name" value="KS3_2"/>
    <property type="match status" value="1"/>
</dbReference>
<dbReference type="GO" id="GO:0004315">
    <property type="term" value="F:3-oxoacyl-[acyl-carrier-protein] synthase activity"/>
    <property type="evidence" value="ECO:0007669"/>
    <property type="project" value="InterPro"/>
</dbReference>
<dbReference type="CDD" id="cd00834">
    <property type="entry name" value="KAS_I_II"/>
    <property type="match status" value="1"/>
</dbReference>
<dbReference type="SUPFAM" id="SSF53901">
    <property type="entry name" value="Thiolase-like"/>
    <property type="match status" value="2"/>
</dbReference>
<feature type="domain" description="Ketosynthase family 3 (KS3)" evidence="5">
    <location>
        <begin position="4"/>
        <end position="425"/>
    </location>
</feature>
<evidence type="ECO:0000259" key="5">
    <source>
        <dbReference type="PROSITE" id="PS52004"/>
    </source>
</evidence>
<evidence type="ECO:0000256" key="2">
    <source>
        <dbReference type="ARBA" id="ARBA00008467"/>
    </source>
</evidence>
<proteinExistence type="inferred from homology"/>
<dbReference type="PROSITE" id="PS00606">
    <property type="entry name" value="KS3_1"/>
    <property type="match status" value="1"/>
</dbReference>
<dbReference type="InterPro" id="IPR020841">
    <property type="entry name" value="PKS_Beta-ketoAc_synthase_dom"/>
</dbReference>
<dbReference type="Pfam" id="PF02801">
    <property type="entry name" value="Ketoacyl-synt_C"/>
    <property type="match status" value="1"/>
</dbReference>
<gene>
    <name evidence="6" type="ORF">KZZ10_13070</name>
</gene>
<dbReference type="GO" id="GO:0005829">
    <property type="term" value="C:cytosol"/>
    <property type="evidence" value="ECO:0007669"/>
    <property type="project" value="TreeGrafter"/>
</dbReference>
<dbReference type="RefSeq" id="WP_259661975.1">
    <property type="nucleotide sequence ID" value="NZ_JAHXRI010000010.1"/>
</dbReference>
<reference evidence="6" key="1">
    <citation type="submission" date="2021-07" db="EMBL/GenBank/DDBJ databases">
        <title>New genus and species of the family Alcaligenaceae.</title>
        <authorList>
            <person name="Hahn M.W."/>
        </authorList>
    </citation>
    <scope>NUCLEOTIDE SEQUENCE</scope>
    <source>
        <strain evidence="6">LF4-65</strain>
    </source>
</reference>
<dbReference type="InterPro" id="IPR014030">
    <property type="entry name" value="Ketoacyl_synth_N"/>
</dbReference>
<name>A0A953NAZ0_9BURK</name>
<organism evidence="6 7">
    <name type="scientific">Zwartia hollandica</name>
    <dbReference type="NCBI Taxonomy" id="324606"/>
    <lineage>
        <taxon>Bacteria</taxon>
        <taxon>Pseudomonadati</taxon>
        <taxon>Pseudomonadota</taxon>
        <taxon>Betaproteobacteria</taxon>
        <taxon>Burkholderiales</taxon>
        <taxon>Alcaligenaceae</taxon>
        <taxon>Zwartia</taxon>
    </lineage>
</organism>
<evidence type="ECO:0000313" key="7">
    <source>
        <dbReference type="Proteomes" id="UP000739565"/>
    </source>
</evidence>
<dbReference type="InterPro" id="IPR014031">
    <property type="entry name" value="Ketoacyl_synth_C"/>
</dbReference>
<protein>
    <submittedName>
        <fullName evidence="6">Beta-ketoacyl-[acyl-carrier-protein] synthase family protein</fullName>
    </submittedName>
</protein>
<dbReference type="EMBL" id="JAHXRI010000010">
    <property type="protein sequence ID" value="MBZ1351579.1"/>
    <property type="molecule type" value="Genomic_DNA"/>
</dbReference>
<dbReference type="GO" id="GO:0006633">
    <property type="term" value="P:fatty acid biosynthetic process"/>
    <property type="evidence" value="ECO:0007669"/>
    <property type="project" value="InterPro"/>
</dbReference>
<dbReference type="Pfam" id="PF00109">
    <property type="entry name" value="ketoacyl-synt"/>
    <property type="match status" value="1"/>
</dbReference>
<dbReference type="InterPro" id="IPR000794">
    <property type="entry name" value="Beta-ketoacyl_synthase"/>
</dbReference>
<dbReference type="InterPro" id="IPR016039">
    <property type="entry name" value="Thiolase-like"/>
</dbReference>
<dbReference type="SMART" id="SM00825">
    <property type="entry name" value="PKS_KS"/>
    <property type="match status" value="1"/>
</dbReference>
<evidence type="ECO:0000256" key="1">
    <source>
        <dbReference type="ARBA" id="ARBA00005194"/>
    </source>
</evidence>
<dbReference type="NCBIfam" id="NF005589">
    <property type="entry name" value="PRK07314.1"/>
    <property type="match status" value="1"/>
</dbReference>
<keyword evidence="3 4" id="KW-0808">Transferase</keyword>
<keyword evidence="7" id="KW-1185">Reference proteome</keyword>
<evidence type="ECO:0000256" key="4">
    <source>
        <dbReference type="RuleBase" id="RU003694"/>
    </source>
</evidence>
<dbReference type="Proteomes" id="UP000739565">
    <property type="component" value="Unassembled WGS sequence"/>
</dbReference>
<evidence type="ECO:0000313" key="6">
    <source>
        <dbReference type="EMBL" id="MBZ1351579.1"/>
    </source>
</evidence>
<comment type="similarity">
    <text evidence="2 4">Belongs to the thiolase-like superfamily. Beta-ketoacyl-ACP synthases family.</text>
</comment>
<dbReference type="AlphaFoldDB" id="A0A953NAZ0"/>
<dbReference type="Gene3D" id="3.40.47.10">
    <property type="match status" value="2"/>
</dbReference>
<accession>A0A953NAZ0</accession>
<sequence>MTARRRVAITGIGLVTPAGLDVASTWARVKAAKGCGGPITLFDASGFSTRIAAEVKGFDSLPPIDDRKLLKYASRAHRFALAAADQAIADAGIRPTQQDAARWGCVVGAGMMTIAHPEIAAIQKAAAPDGDFQANGILEEPVANDVMAFSRSLSTAGISLLLRRFGIRGYASSVHTACASGGQAVGTALRLIRRGVADRVLTGGFDSMISPVGLSGFCLLSAVSPDNDNPERASRPFDLTRNGFLLGEGAGFLVLEEWNSAVQRGATIYAELAGDGNSLSSYRITDSHPSGDGPIQAMRRAIADAGAEQTDIDYLNAHGTSTPMNDRSECAAVNVVFEGRAKEVGVSSTKSVMGHLIAAAGAVEAGICALAIRDGLMPPNANLQQLDPDCDVNIVRDAPRPARIGMALSNSLGFGGSNSCLAFRNPEETAALIAAGR</sequence>
<comment type="caution">
    <text evidence="6">The sequence shown here is derived from an EMBL/GenBank/DDBJ whole genome shotgun (WGS) entry which is preliminary data.</text>
</comment>
<dbReference type="PANTHER" id="PTHR11712:SF336">
    <property type="entry name" value="3-OXOACYL-[ACYL-CARRIER-PROTEIN] SYNTHASE, MITOCHONDRIAL"/>
    <property type="match status" value="1"/>
</dbReference>
<dbReference type="PANTHER" id="PTHR11712">
    <property type="entry name" value="POLYKETIDE SYNTHASE-RELATED"/>
    <property type="match status" value="1"/>
</dbReference>